<sequence length="61" mass="7188">MHVDVVGKSHLWALLATSSPAARCREMPINQQHEPVVYALRRDRRSYKPRKISLTDRRSFR</sequence>
<proteinExistence type="predicted"/>
<evidence type="ECO:0000313" key="1">
    <source>
        <dbReference type="EnsemblMetazoa" id="ENSAATROPP005204"/>
    </source>
</evidence>
<name>A0AAG5D2T9_ANOAO</name>
<reference evidence="1" key="1">
    <citation type="submission" date="2024-04" db="UniProtKB">
        <authorList>
            <consortium name="EnsemblMetazoa"/>
        </authorList>
    </citation>
    <scope>IDENTIFICATION</scope>
    <source>
        <strain evidence="1">EBRO</strain>
    </source>
</reference>
<accession>A0AAG5D2T9</accession>
<dbReference type="Proteomes" id="UP000075880">
    <property type="component" value="Unassembled WGS sequence"/>
</dbReference>
<organism evidence="1 2">
    <name type="scientific">Anopheles atroparvus</name>
    <name type="common">European mosquito</name>
    <dbReference type="NCBI Taxonomy" id="41427"/>
    <lineage>
        <taxon>Eukaryota</taxon>
        <taxon>Metazoa</taxon>
        <taxon>Ecdysozoa</taxon>
        <taxon>Arthropoda</taxon>
        <taxon>Hexapoda</taxon>
        <taxon>Insecta</taxon>
        <taxon>Pterygota</taxon>
        <taxon>Neoptera</taxon>
        <taxon>Endopterygota</taxon>
        <taxon>Diptera</taxon>
        <taxon>Nematocera</taxon>
        <taxon>Culicoidea</taxon>
        <taxon>Culicidae</taxon>
        <taxon>Anophelinae</taxon>
        <taxon>Anopheles</taxon>
    </lineage>
</organism>
<dbReference type="EnsemblMetazoa" id="ENSAATROPT005626">
    <property type="protein sequence ID" value="ENSAATROPP005204"/>
    <property type="gene ID" value="ENSAATROPG004531"/>
</dbReference>
<dbReference type="AlphaFoldDB" id="A0AAG5D2T9"/>
<evidence type="ECO:0000313" key="2">
    <source>
        <dbReference type="Proteomes" id="UP000075880"/>
    </source>
</evidence>
<protein>
    <submittedName>
        <fullName evidence="1">Uncharacterized protein</fullName>
    </submittedName>
</protein>
<keyword evidence="2" id="KW-1185">Reference proteome</keyword>